<organism evidence="2 3">
    <name type="scientific">Kribbella capetownensis</name>
    <dbReference type="NCBI Taxonomy" id="1572659"/>
    <lineage>
        <taxon>Bacteria</taxon>
        <taxon>Bacillati</taxon>
        <taxon>Actinomycetota</taxon>
        <taxon>Actinomycetes</taxon>
        <taxon>Propionibacteriales</taxon>
        <taxon>Kribbellaceae</taxon>
        <taxon>Kribbella</taxon>
    </lineage>
</organism>
<dbReference type="EMBL" id="SJKD01000009">
    <property type="protein sequence ID" value="TCC44595.1"/>
    <property type="molecule type" value="Genomic_DNA"/>
</dbReference>
<comment type="caution">
    <text evidence="2">The sequence shown here is derived from an EMBL/GenBank/DDBJ whole genome shotgun (WGS) entry which is preliminary data.</text>
</comment>
<dbReference type="AlphaFoldDB" id="A0A4R0JRC6"/>
<evidence type="ECO:0000313" key="3">
    <source>
        <dbReference type="Proteomes" id="UP000293342"/>
    </source>
</evidence>
<proteinExistence type="predicted"/>
<gene>
    <name evidence="2" type="ORF">E0H75_34070</name>
</gene>
<sequence>MTETEPETEPQDEHHGLLHSLGKHLPHHHHHPETDDVTASEEAVGFDLDTDSALPHAHHPDGNTFDRAKDLSYGRLPDDSDA</sequence>
<keyword evidence="3" id="KW-1185">Reference proteome</keyword>
<evidence type="ECO:0000313" key="2">
    <source>
        <dbReference type="EMBL" id="TCC44595.1"/>
    </source>
</evidence>
<accession>A0A4R0JRC6</accession>
<protein>
    <submittedName>
        <fullName evidence="2">Uncharacterized protein</fullName>
    </submittedName>
</protein>
<feature type="region of interest" description="Disordered" evidence="1">
    <location>
        <begin position="1"/>
        <end position="82"/>
    </location>
</feature>
<reference evidence="2 3" key="1">
    <citation type="submission" date="2019-02" db="EMBL/GenBank/DDBJ databases">
        <title>Kribbella capetownensis sp. nov. and Kribbella speibonae sp. nov., isolated from soil.</title>
        <authorList>
            <person name="Curtis S.M."/>
            <person name="Norton I."/>
            <person name="Everest G.J."/>
            <person name="Meyers P.R."/>
        </authorList>
    </citation>
    <scope>NUCLEOTIDE SEQUENCE [LARGE SCALE GENOMIC DNA]</scope>
    <source>
        <strain evidence="2 3">YM53</strain>
    </source>
</reference>
<dbReference type="Proteomes" id="UP000293342">
    <property type="component" value="Unassembled WGS sequence"/>
</dbReference>
<feature type="compositionally biased region" description="Acidic residues" evidence="1">
    <location>
        <begin position="1"/>
        <end position="10"/>
    </location>
</feature>
<evidence type="ECO:0000256" key="1">
    <source>
        <dbReference type="SAM" id="MobiDB-lite"/>
    </source>
</evidence>
<dbReference type="RefSeq" id="WP_131517820.1">
    <property type="nucleotide sequence ID" value="NZ_SJKD01000009.1"/>
</dbReference>
<dbReference type="OrthoDB" id="9923418at2"/>
<feature type="compositionally biased region" description="Basic residues" evidence="1">
    <location>
        <begin position="21"/>
        <end position="31"/>
    </location>
</feature>
<feature type="compositionally biased region" description="Basic and acidic residues" evidence="1">
    <location>
        <begin position="58"/>
        <end position="82"/>
    </location>
</feature>
<name>A0A4R0JRC6_9ACTN</name>